<dbReference type="Ensembl" id="ENSSAUT00010015817.1">
    <property type="protein sequence ID" value="ENSSAUP00010014907.1"/>
    <property type="gene ID" value="ENSSAUG00010006948.1"/>
</dbReference>
<sequence>MDCCLPPTTPPAHNSTRYWLLDCEIGGGGGDATGSRRCKPDMEVRTDRGGWRGSGERTFARGKTGGRSGICAAERTWLAFTLAWGNAWQLQPCSPWQVNGHTPGGPEKRQLSCKHAQQSKPN</sequence>
<reference evidence="2" key="2">
    <citation type="submission" date="2025-08" db="UniProtKB">
        <authorList>
            <consortium name="Ensembl"/>
        </authorList>
    </citation>
    <scope>IDENTIFICATION</scope>
</reference>
<dbReference type="AlphaFoldDB" id="A0A671UKF5"/>
<evidence type="ECO:0000313" key="3">
    <source>
        <dbReference type="Proteomes" id="UP000472265"/>
    </source>
</evidence>
<proteinExistence type="predicted"/>
<organism evidence="2 3">
    <name type="scientific">Sparus aurata</name>
    <name type="common">Gilthead sea bream</name>
    <dbReference type="NCBI Taxonomy" id="8175"/>
    <lineage>
        <taxon>Eukaryota</taxon>
        <taxon>Metazoa</taxon>
        <taxon>Chordata</taxon>
        <taxon>Craniata</taxon>
        <taxon>Vertebrata</taxon>
        <taxon>Euteleostomi</taxon>
        <taxon>Actinopterygii</taxon>
        <taxon>Neopterygii</taxon>
        <taxon>Teleostei</taxon>
        <taxon>Neoteleostei</taxon>
        <taxon>Acanthomorphata</taxon>
        <taxon>Eupercaria</taxon>
        <taxon>Spariformes</taxon>
        <taxon>Sparidae</taxon>
        <taxon>Sparus</taxon>
    </lineage>
</organism>
<feature type="region of interest" description="Disordered" evidence="1">
    <location>
        <begin position="30"/>
        <end position="66"/>
    </location>
</feature>
<feature type="compositionally biased region" description="Basic and acidic residues" evidence="1">
    <location>
        <begin position="38"/>
        <end position="59"/>
    </location>
</feature>
<keyword evidence="3" id="KW-1185">Reference proteome</keyword>
<accession>A0A671UKF5</accession>
<reference evidence="2" key="3">
    <citation type="submission" date="2025-09" db="UniProtKB">
        <authorList>
            <consortium name="Ensembl"/>
        </authorList>
    </citation>
    <scope>IDENTIFICATION</scope>
</reference>
<evidence type="ECO:0000313" key="2">
    <source>
        <dbReference type="Ensembl" id="ENSSAUP00010014907.1"/>
    </source>
</evidence>
<feature type="region of interest" description="Disordered" evidence="1">
    <location>
        <begin position="94"/>
        <end position="122"/>
    </location>
</feature>
<dbReference type="InParanoid" id="A0A671UKF5"/>
<reference evidence="2" key="1">
    <citation type="submission" date="2021-04" db="EMBL/GenBank/DDBJ databases">
        <authorList>
            <consortium name="Wellcome Sanger Institute Data Sharing"/>
        </authorList>
    </citation>
    <scope>NUCLEOTIDE SEQUENCE [LARGE SCALE GENOMIC DNA]</scope>
</reference>
<dbReference type="Proteomes" id="UP000472265">
    <property type="component" value="Chromosome 21"/>
</dbReference>
<evidence type="ECO:0000256" key="1">
    <source>
        <dbReference type="SAM" id="MobiDB-lite"/>
    </source>
</evidence>
<protein>
    <submittedName>
        <fullName evidence="2">Uncharacterized protein</fullName>
    </submittedName>
</protein>
<name>A0A671UKF5_SPAAU</name>